<organism evidence="5 6">
    <name type="scientific">Desulfosarcina widdelii</name>
    <dbReference type="NCBI Taxonomy" id="947919"/>
    <lineage>
        <taxon>Bacteria</taxon>
        <taxon>Pseudomonadati</taxon>
        <taxon>Thermodesulfobacteriota</taxon>
        <taxon>Desulfobacteria</taxon>
        <taxon>Desulfobacterales</taxon>
        <taxon>Desulfosarcinaceae</taxon>
        <taxon>Desulfosarcina</taxon>
    </lineage>
</organism>
<dbReference type="SUPFAM" id="SSF53163">
    <property type="entry name" value="HybD-like"/>
    <property type="match status" value="1"/>
</dbReference>
<keyword evidence="4" id="KW-0378">Hydrolase</keyword>
<proteinExistence type="inferred from homology"/>
<dbReference type="NCBIfam" id="TIGR00072">
    <property type="entry name" value="hydrog_prot"/>
    <property type="match status" value="1"/>
</dbReference>
<evidence type="ECO:0000256" key="1">
    <source>
        <dbReference type="ARBA" id="ARBA00006814"/>
    </source>
</evidence>
<dbReference type="EMBL" id="AP021875">
    <property type="protein sequence ID" value="BBO76560.1"/>
    <property type="molecule type" value="Genomic_DNA"/>
</dbReference>
<evidence type="ECO:0000313" key="6">
    <source>
        <dbReference type="Proteomes" id="UP000427769"/>
    </source>
</evidence>
<dbReference type="InterPro" id="IPR000671">
    <property type="entry name" value="Peptidase_A31"/>
</dbReference>
<keyword evidence="6" id="KW-1185">Reference proteome</keyword>
<dbReference type="GO" id="GO:0004190">
    <property type="term" value="F:aspartic-type endopeptidase activity"/>
    <property type="evidence" value="ECO:0007669"/>
    <property type="project" value="UniProtKB-KW"/>
</dbReference>
<dbReference type="RefSeq" id="WP_155305379.1">
    <property type="nucleotide sequence ID" value="NZ_AP021875.1"/>
</dbReference>
<evidence type="ECO:0000256" key="3">
    <source>
        <dbReference type="ARBA" id="ARBA00022750"/>
    </source>
</evidence>
<protein>
    <submittedName>
        <fullName evidence="5">HybD peptidase</fullName>
    </submittedName>
</protein>
<dbReference type="OrthoDB" id="3828930at2"/>
<dbReference type="PANTHER" id="PTHR30302">
    <property type="entry name" value="HYDROGENASE 1 MATURATION PROTEASE"/>
    <property type="match status" value="1"/>
</dbReference>
<evidence type="ECO:0000313" key="5">
    <source>
        <dbReference type="EMBL" id="BBO76560.1"/>
    </source>
</evidence>
<dbReference type="InterPro" id="IPR023430">
    <property type="entry name" value="Pept_HybD-like_dom_sf"/>
</dbReference>
<evidence type="ECO:0000256" key="2">
    <source>
        <dbReference type="ARBA" id="ARBA00022670"/>
    </source>
</evidence>
<dbReference type="KEGG" id="dwd:DSCW_39770"/>
<keyword evidence="2" id="KW-0645">Protease</keyword>
<dbReference type="PANTHER" id="PTHR30302:SF1">
    <property type="entry name" value="HYDROGENASE 2 MATURATION PROTEASE"/>
    <property type="match status" value="1"/>
</dbReference>
<accession>A0A5K7Z733</accession>
<dbReference type="Pfam" id="PF01750">
    <property type="entry name" value="HycI"/>
    <property type="match status" value="1"/>
</dbReference>
<dbReference type="AlphaFoldDB" id="A0A5K7Z733"/>
<reference evidence="5 6" key="1">
    <citation type="submission" date="2019-11" db="EMBL/GenBank/DDBJ databases">
        <title>Comparative genomics of hydrocarbon-degrading Desulfosarcina strains.</title>
        <authorList>
            <person name="Watanabe M."/>
            <person name="Kojima H."/>
            <person name="Fukui M."/>
        </authorList>
    </citation>
    <scope>NUCLEOTIDE SEQUENCE [LARGE SCALE GENOMIC DNA]</scope>
    <source>
        <strain evidence="5 6">PP31</strain>
    </source>
</reference>
<sequence length="165" mass="17919">MIELIHTKPCLVFGCGNPLFGDDGFGPEVIADLEKNHALPDHAACLDAGTSIRDFLFDILLASEKPKQVIVVDAGDCDGKRPGEVFEIDIDEMDPKKTSDFSLHQFPTTNMLKELKTDTDMDVRILVGQIENIPDKVSPGLSPAMAAAVAKASRRVLKMIAKEAV</sequence>
<dbReference type="GO" id="GO:0008047">
    <property type="term" value="F:enzyme activator activity"/>
    <property type="evidence" value="ECO:0007669"/>
    <property type="project" value="InterPro"/>
</dbReference>
<evidence type="ECO:0000256" key="4">
    <source>
        <dbReference type="ARBA" id="ARBA00022801"/>
    </source>
</evidence>
<dbReference type="PRINTS" id="PR00446">
    <property type="entry name" value="HYDRGNUPTAKE"/>
</dbReference>
<keyword evidence="3" id="KW-0064">Aspartyl protease</keyword>
<dbReference type="Gene3D" id="3.40.50.1450">
    <property type="entry name" value="HybD-like"/>
    <property type="match status" value="1"/>
</dbReference>
<dbReference type="Proteomes" id="UP000427769">
    <property type="component" value="Chromosome"/>
</dbReference>
<dbReference type="GO" id="GO:0016485">
    <property type="term" value="P:protein processing"/>
    <property type="evidence" value="ECO:0007669"/>
    <property type="project" value="TreeGrafter"/>
</dbReference>
<name>A0A5K7Z733_9BACT</name>
<comment type="similarity">
    <text evidence="1">Belongs to the peptidase A31 family.</text>
</comment>
<gene>
    <name evidence="5" type="ORF">DSCW_39770</name>
</gene>